<comment type="caution">
    <text evidence="3">The sequence shown here is derived from an EMBL/GenBank/DDBJ whole genome shotgun (WGS) entry which is preliminary data.</text>
</comment>
<keyword evidence="4" id="KW-1185">Reference proteome</keyword>
<dbReference type="SUPFAM" id="SSF49503">
    <property type="entry name" value="Cupredoxins"/>
    <property type="match status" value="1"/>
</dbReference>
<organism evidence="3 4">
    <name type="scientific">Paraconexibacter algicola</name>
    <dbReference type="NCBI Taxonomy" id="2133960"/>
    <lineage>
        <taxon>Bacteria</taxon>
        <taxon>Bacillati</taxon>
        <taxon>Actinomycetota</taxon>
        <taxon>Thermoleophilia</taxon>
        <taxon>Solirubrobacterales</taxon>
        <taxon>Paraconexibacteraceae</taxon>
        <taxon>Paraconexibacter</taxon>
    </lineage>
</organism>
<gene>
    <name evidence="3" type="ORF">C7Y72_03855</name>
</gene>
<proteinExistence type="predicted"/>
<evidence type="ECO:0000256" key="1">
    <source>
        <dbReference type="SAM" id="MobiDB-lite"/>
    </source>
</evidence>
<sequence length="131" mass="13358">MDVCPRFLSYDSAVSVLQRLALLVLALPALAATGCGDDEPVPAGTTVDVVFAADGLQVTPTTVPSGEDVTLRVSAQDGRPHGVTLDGAPTTVRIVVKPGETRQTPAGELPDGTYRVAPDGATEPVPVTVGP</sequence>
<dbReference type="InterPro" id="IPR008972">
    <property type="entry name" value="Cupredoxin"/>
</dbReference>
<reference evidence="3 4" key="1">
    <citation type="submission" date="2018-03" db="EMBL/GenBank/DDBJ databases">
        <title>Aquarubrobacter algicola gen. nov., sp. nov., a novel actinobacterium isolated from shallow eutrophic lake during the end of cyanobacterial harmful algal blooms.</title>
        <authorList>
            <person name="Chun S.J."/>
        </authorList>
    </citation>
    <scope>NUCLEOTIDE SEQUENCE [LARGE SCALE GENOMIC DNA]</scope>
    <source>
        <strain evidence="3 4">Seoho-28</strain>
    </source>
</reference>
<dbReference type="PROSITE" id="PS51257">
    <property type="entry name" value="PROKAR_LIPOPROTEIN"/>
    <property type="match status" value="1"/>
</dbReference>
<accession>A0A2T4UHX0</accession>
<dbReference type="Proteomes" id="UP000240739">
    <property type="component" value="Unassembled WGS sequence"/>
</dbReference>
<feature type="region of interest" description="Disordered" evidence="1">
    <location>
        <begin position="100"/>
        <end position="131"/>
    </location>
</feature>
<evidence type="ECO:0000313" key="3">
    <source>
        <dbReference type="EMBL" id="PTL58846.1"/>
    </source>
</evidence>
<dbReference type="AlphaFoldDB" id="A0A2T4UHX0"/>
<dbReference type="Gene3D" id="2.60.40.420">
    <property type="entry name" value="Cupredoxins - blue copper proteins"/>
    <property type="match status" value="1"/>
</dbReference>
<protein>
    <submittedName>
        <fullName evidence="3">Uncharacterized protein</fullName>
    </submittedName>
</protein>
<keyword evidence="2" id="KW-0732">Signal</keyword>
<dbReference type="EMBL" id="PYYB01000001">
    <property type="protein sequence ID" value="PTL58846.1"/>
    <property type="molecule type" value="Genomic_DNA"/>
</dbReference>
<feature type="chain" id="PRO_5015660604" evidence="2">
    <location>
        <begin position="32"/>
        <end position="131"/>
    </location>
</feature>
<evidence type="ECO:0000313" key="4">
    <source>
        <dbReference type="Proteomes" id="UP000240739"/>
    </source>
</evidence>
<evidence type="ECO:0000256" key="2">
    <source>
        <dbReference type="SAM" id="SignalP"/>
    </source>
</evidence>
<feature type="signal peptide" evidence="2">
    <location>
        <begin position="1"/>
        <end position="31"/>
    </location>
</feature>
<name>A0A2T4UHX0_9ACTN</name>